<dbReference type="Pfam" id="PF03176">
    <property type="entry name" value="MMPL"/>
    <property type="match status" value="2"/>
</dbReference>
<evidence type="ECO:0000313" key="10">
    <source>
        <dbReference type="Proteomes" id="UP000036334"/>
    </source>
</evidence>
<gene>
    <name evidence="9" type="ORF">ABH38_04750</name>
</gene>
<dbReference type="PANTHER" id="PTHR33406:SF6">
    <property type="entry name" value="MEMBRANE PROTEIN YDGH-RELATED"/>
    <property type="match status" value="1"/>
</dbReference>
<proteinExistence type="inferred from homology"/>
<name>A0A0I9YFN5_9MYCO</name>
<dbReference type="Proteomes" id="UP000036334">
    <property type="component" value="Unassembled WGS sequence"/>
</dbReference>
<dbReference type="PATRIC" id="fig|29311.18.peg.3735"/>
<dbReference type="NCBIfam" id="TIGR00833">
    <property type="entry name" value="actII"/>
    <property type="match status" value="1"/>
</dbReference>
<evidence type="ECO:0000259" key="8">
    <source>
        <dbReference type="Pfam" id="PF03176"/>
    </source>
</evidence>
<dbReference type="SUPFAM" id="SSF82866">
    <property type="entry name" value="Multidrug efflux transporter AcrB transmembrane domain"/>
    <property type="match status" value="2"/>
</dbReference>
<evidence type="ECO:0000256" key="5">
    <source>
        <dbReference type="ARBA" id="ARBA00022989"/>
    </source>
</evidence>
<keyword evidence="3" id="KW-1003">Cell membrane</keyword>
<protein>
    <submittedName>
        <fullName evidence="9">Membrane protein</fullName>
    </submittedName>
</protein>
<feature type="domain" description="Membrane transport protein MMPL" evidence="8">
    <location>
        <begin position="608"/>
        <end position="943"/>
    </location>
</feature>
<dbReference type="InterPro" id="IPR004869">
    <property type="entry name" value="MMPL_dom"/>
</dbReference>
<feature type="transmembrane region" description="Helical" evidence="7">
    <location>
        <begin position="771"/>
        <end position="789"/>
    </location>
</feature>
<feature type="transmembrane region" description="Helical" evidence="7">
    <location>
        <begin position="254"/>
        <end position="278"/>
    </location>
</feature>
<feature type="transmembrane region" description="Helical" evidence="7">
    <location>
        <begin position="795"/>
        <end position="818"/>
    </location>
</feature>
<dbReference type="STRING" id="1202450.B586_06780"/>
<feature type="transmembrane region" description="Helical" evidence="7">
    <location>
        <begin position="825"/>
        <end position="843"/>
    </location>
</feature>
<evidence type="ECO:0000256" key="6">
    <source>
        <dbReference type="ARBA" id="ARBA00023136"/>
    </source>
</evidence>
<feature type="transmembrane region" description="Helical" evidence="7">
    <location>
        <begin position="298"/>
        <end position="320"/>
    </location>
</feature>
<dbReference type="PANTHER" id="PTHR33406">
    <property type="entry name" value="MEMBRANE PROTEIN MJ1562-RELATED"/>
    <property type="match status" value="1"/>
</dbReference>
<evidence type="ECO:0000256" key="1">
    <source>
        <dbReference type="ARBA" id="ARBA00004651"/>
    </source>
</evidence>
<keyword evidence="4 7" id="KW-0812">Transmembrane</keyword>
<comment type="subcellular location">
    <subcellularLocation>
        <location evidence="1">Cell membrane</location>
        <topology evidence="1">Multi-pass membrane protein</topology>
    </subcellularLocation>
</comment>
<evidence type="ECO:0000256" key="3">
    <source>
        <dbReference type="ARBA" id="ARBA00022475"/>
    </source>
</evidence>
<feature type="transmembrane region" description="Helical" evidence="7">
    <location>
        <begin position="225"/>
        <end position="247"/>
    </location>
</feature>
<keyword evidence="6 7" id="KW-0472">Membrane</keyword>
<dbReference type="InterPro" id="IPR004707">
    <property type="entry name" value="MmpL_fam"/>
</dbReference>
<dbReference type="RefSeq" id="WP_047314422.1">
    <property type="nucleotide sequence ID" value="NZ_LDPQ01000005.1"/>
</dbReference>
<feature type="transmembrane region" description="Helical" evidence="7">
    <location>
        <begin position="20"/>
        <end position="46"/>
    </location>
</feature>
<dbReference type="EMBL" id="LDPR01000002">
    <property type="protein sequence ID" value="KLO38742.1"/>
    <property type="molecule type" value="Genomic_DNA"/>
</dbReference>
<evidence type="ECO:0000256" key="2">
    <source>
        <dbReference type="ARBA" id="ARBA00010157"/>
    </source>
</evidence>
<accession>A0A0I9YFN5</accession>
<feature type="transmembrane region" description="Helical" evidence="7">
    <location>
        <begin position="332"/>
        <end position="362"/>
    </location>
</feature>
<comment type="similarity">
    <text evidence="2">Belongs to the resistance-nodulation-cell division (RND) (TC 2.A.6) family. MmpL subfamily.</text>
</comment>
<feature type="transmembrane region" description="Helical" evidence="7">
    <location>
        <begin position="875"/>
        <end position="893"/>
    </location>
</feature>
<keyword evidence="5 7" id="KW-1133">Transmembrane helix</keyword>
<dbReference type="OrthoDB" id="4758927at2"/>
<sequence>MMVDYANDSDTRAHTERPLIARMIRAFAVPIIVGWLAICVVLTIFVPSLEAVEQARSVSLSPQEAPSYTAIRRIGQVFHEGNSDSSAMIVLEGDQPLGDAAHKYYDVLIRKLRADTKHVQNVQDFWADPLTAAGAQSNDGKAVSVQLRLAGNRGEPLANESVEAVRKIVAETPAPPGLKTYVTGASPLIVDMQRSGEKSMFRITVASVVVIFVMLLLVYRSAVTVIALLFTVGVELTVARAVAALLAHSGVVGLTTFVVSLITSLTIAAGTDYGIFLFGRYQEARQAGEDKEAAFYTMYRGTAHIIVGTGLTIAGATLCLEFARMPSFKSLAIPTAVGMLITLAVALTLGPAMLVVGSRFGLFDSKRLLKVRGWRRVGTVVVRWPLPVLIVTMAIAFVGLLALPGFRINYNDRAYLPSSAPANEGFAAADRHFSPARMKPEILMIEADRDMRNPSDFLILDKLAKGIFRVPGISRVQAATRPNGTAMDHASIPFQISMRNAGQVQILHYQRDRMNDLLKQADEMAKTAALMRQMNALMSRLADNSHRLAGDTVEMQQIANEVRDNIADFDDFWRPIRSYFYWERHCFDIPICWSFRSILDALDGLDQIDEKLNSFVADIKEFDAVMPQMVTTFPPMVDAMESMRTMILTMHSTMSGIMDQMDEMSDNTNAMGKAFDAAKNDDSFYLPAEVFKSADFQRVMNSFLSPDGHAARFIILHRGDPQTAEGIASIDVIKTAAEESLKGTPLEDAKIYVTGTGAAVKDIAEGANWDLVIAGIAAFCFIFIIMLILTRAFVAAAVIVGTVAVSLGASLGLSVLVWQHIIGMDLHYMVLTMSVIALLAVGSDYNLLLVSRFKQEIGAGLNTGIIRSMGSTGKVVTNAGLVFAFTMAAMVVSDLRVIGQVGTTIGLGLIFDTMIVRSFMTPAIAALLGRWFWWPLRVRSRPLSH</sequence>
<organism evidence="9 10">
    <name type="scientific">Mycobacterium haemophilum</name>
    <dbReference type="NCBI Taxonomy" id="29311"/>
    <lineage>
        <taxon>Bacteria</taxon>
        <taxon>Bacillati</taxon>
        <taxon>Actinomycetota</taxon>
        <taxon>Actinomycetes</taxon>
        <taxon>Mycobacteriales</taxon>
        <taxon>Mycobacteriaceae</taxon>
        <taxon>Mycobacterium</taxon>
    </lineage>
</organism>
<dbReference type="Gene3D" id="1.20.1640.10">
    <property type="entry name" value="Multidrug efflux transporter AcrB transmembrane domain"/>
    <property type="match status" value="2"/>
</dbReference>
<dbReference type="InterPro" id="IPR050545">
    <property type="entry name" value="Mycobact_MmpL"/>
</dbReference>
<keyword evidence="10" id="KW-1185">Reference proteome</keyword>
<dbReference type="GO" id="GO:0005886">
    <property type="term" value="C:plasma membrane"/>
    <property type="evidence" value="ECO:0007669"/>
    <property type="project" value="UniProtKB-SubCell"/>
</dbReference>
<comment type="caution">
    <text evidence="9">The sequence shown here is derived from an EMBL/GenBank/DDBJ whole genome shotgun (WGS) entry which is preliminary data.</text>
</comment>
<dbReference type="FunFam" id="1.20.1640.10:FF:000018">
    <property type="entry name" value="Transmembrane transport protein MmpL10"/>
    <property type="match status" value="1"/>
</dbReference>
<feature type="transmembrane region" description="Helical" evidence="7">
    <location>
        <begin position="914"/>
        <end position="933"/>
    </location>
</feature>
<evidence type="ECO:0000256" key="4">
    <source>
        <dbReference type="ARBA" id="ARBA00022692"/>
    </source>
</evidence>
<evidence type="ECO:0000313" key="9">
    <source>
        <dbReference type="EMBL" id="KLO38742.1"/>
    </source>
</evidence>
<dbReference type="FunFam" id="1.20.1640.10:FF:000020">
    <property type="entry name" value="Transmembrane transport protein MmpL10"/>
    <property type="match status" value="1"/>
</dbReference>
<dbReference type="AlphaFoldDB" id="A0A0I9YFN5"/>
<reference evidence="9 10" key="1">
    <citation type="submission" date="2015-05" db="EMBL/GenBank/DDBJ databases">
        <title>Genome sequence of Mycobacterium haemophilum.</title>
        <authorList>
            <person name="Greninger A.L."/>
            <person name="Cunningham G."/>
            <person name="Miller S."/>
        </authorList>
    </citation>
    <scope>NUCLEOTIDE SEQUENCE [LARGE SCALE GENOMIC DNA]</scope>
    <source>
        <strain evidence="10">UC1</strain>
    </source>
</reference>
<feature type="transmembrane region" description="Helical" evidence="7">
    <location>
        <begin position="200"/>
        <end position="219"/>
    </location>
</feature>
<feature type="domain" description="Membrane transport protein MMPL" evidence="8">
    <location>
        <begin position="59"/>
        <end position="388"/>
    </location>
</feature>
<feature type="transmembrane region" description="Helical" evidence="7">
    <location>
        <begin position="382"/>
        <end position="403"/>
    </location>
</feature>
<evidence type="ECO:0000256" key="7">
    <source>
        <dbReference type="SAM" id="Phobius"/>
    </source>
</evidence>